<dbReference type="OrthoDB" id="10037397at2759"/>
<protein>
    <recommendedName>
        <fullName evidence="3">Chloride channel CLIC-like protein 1</fullName>
    </recommendedName>
</protein>
<dbReference type="PANTHER" id="PTHR34093">
    <property type="entry name" value="CHLORIDE CHANNEL CLIC-LIKE PROTEIN 1"/>
    <property type="match status" value="1"/>
</dbReference>
<evidence type="ECO:0000313" key="12">
    <source>
        <dbReference type="Proteomes" id="UP000198323"/>
    </source>
</evidence>
<comment type="subcellular location">
    <subcellularLocation>
        <location evidence="1">Membrane</location>
        <topology evidence="1">Multi-pass membrane protein</topology>
    </subcellularLocation>
</comment>
<dbReference type="GO" id="GO:0016020">
    <property type="term" value="C:membrane"/>
    <property type="evidence" value="ECO:0007669"/>
    <property type="project" value="UniProtKB-SubCell"/>
</dbReference>
<sequence>MLLLLLLLCAAVLAGGGAQDDDWIDPTDMLNYDAASGTMRRPYKVNYHNPDDKTADGIITENLSSCSRELDSLQRKVAECEKRNAKSRESRSFYIFKRYLNKILNEARKLGLPEGDTDQVHYDAEIILTKQTHVEILRFLQEEAWQSGAVDDALSNILINFKHHDYKAWHWRFEDTFGVDLYNVFMRAFAQHQAEIAKMGQFDNVCAEKLDWRESLLGWLRRHWTLQDDPCRKYYETLLVNPVLLVPPTKALAITFTTFVTEPLKHVGQGIGEFIRALMKEIPLLLQIPVLIMMALVILAFCYGAASSLSVIRYLMPSQKKHLPLADSQQEEIDFSQYDGKKSDGYYLQKAPCVYRSPYDRGDVQMRPGNSSSNPDVLHGSAEPDTQVEESQKPEAGVR</sequence>
<evidence type="ECO:0000256" key="9">
    <source>
        <dbReference type="SAM" id="Phobius"/>
    </source>
</evidence>
<evidence type="ECO:0000256" key="7">
    <source>
        <dbReference type="SAM" id="Coils"/>
    </source>
</evidence>
<keyword evidence="12" id="KW-1185">Reference proteome</keyword>
<keyword evidence="10" id="KW-0732">Signal</keyword>
<feature type="compositionally biased region" description="Basic and acidic residues" evidence="8">
    <location>
        <begin position="390"/>
        <end position="399"/>
    </location>
</feature>
<feature type="chain" id="PRO_5012466246" description="Chloride channel CLIC-like protein 1" evidence="10">
    <location>
        <begin position="19"/>
        <end position="399"/>
    </location>
</feature>
<evidence type="ECO:0000313" key="11">
    <source>
        <dbReference type="EMBL" id="OXB68270.1"/>
    </source>
</evidence>
<feature type="transmembrane region" description="Helical" evidence="9">
    <location>
        <begin position="284"/>
        <end position="312"/>
    </location>
</feature>
<proteinExistence type="inferred from homology"/>
<comment type="caution">
    <text evidence="11">The sequence shown here is derived from an EMBL/GenBank/DDBJ whole genome shotgun (WGS) entry which is preliminary data.</text>
</comment>
<dbReference type="Proteomes" id="UP000198323">
    <property type="component" value="Unassembled WGS sequence"/>
</dbReference>
<evidence type="ECO:0000256" key="2">
    <source>
        <dbReference type="ARBA" id="ARBA00005944"/>
    </source>
</evidence>
<evidence type="ECO:0000256" key="3">
    <source>
        <dbReference type="ARBA" id="ARBA00015571"/>
    </source>
</evidence>
<dbReference type="GO" id="GO:0005783">
    <property type="term" value="C:endoplasmic reticulum"/>
    <property type="evidence" value="ECO:0007669"/>
    <property type="project" value="TreeGrafter"/>
</dbReference>
<dbReference type="STRING" id="9009.A0A226NLM5"/>
<organism evidence="11 12">
    <name type="scientific">Callipepla squamata</name>
    <name type="common">Scaled quail</name>
    <dbReference type="NCBI Taxonomy" id="9009"/>
    <lineage>
        <taxon>Eukaryota</taxon>
        <taxon>Metazoa</taxon>
        <taxon>Chordata</taxon>
        <taxon>Craniata</taxon>
        <taxon>Vertebrata</taxon>
        <taxon>Euteleostomi</taxon>
        <taxon>Archelosauria</taxon>
        <taxon>Archosauria</taxon>
        <taxon>Dinosauria</taxon>
        <taxon>Saurischia</taxon>
        <taxon>Theropoda</taxon>
        <taxon>Coelurosauria</taxon>
        <taxon>Aves</taxon>
        <taxon>Neognathae</taxon>
        <taxon>Galloanserae</taxon>
        <taxon>Galliformes</taxon>
        <taxon>Odontophoridae</taxon>
        <taxon>Callipepla</taxon>
    </lineage>
</organism>
<feature type="region of interest" description="Disordered" evidence="8">
    <location>
        <begin position="359"/>
        <end position="399"/>
    </location>
</feature>
<keyword evidence="5 9" id="KW-1133">Transmembrane helix</keyword>
<keyword evidence="6 9" id="KW-0472">Membrane</keyword>
<keyword evidence="4 9" id="KW-0812">Transmembrane</keyword>
<feature type="coiled-coil region" evidence="7">
    <location>
        <begin position="63"/>
        <end position="90"/>
    </location>
</feature>
<evidence type="ECO:0000256" key="4">
    <source>
        <dbReference type="ARBA" id="ARBA00022692"/>
    </source>
</evidence>
<evidence type="ECO:0000256" key="5">
    <source>
        <dbReference type="ARBA" id="ARBA00022989"/>
    </source>
</evidence>
<feature type="signal peptide" evidence="10">
    <location>
        <begin position="1"/>
        <end position="18"/>
    </location>
</feature>
<comment type="similarity">
    <text evidence="2">Belongs to the chloride channel MCLC family.</text>
</comment>
<name>A0A226NLM5_CALSU</name>
<keyword evidence="7" id="KW-0175">Coiled coil</keyword>
<evidence type="ECO:0000256" key="1">
    <source>
        <dbReference type="ARBA" id="ARBA00004141"/>
    </source>
</evidence>
<dbReference type="EMBL" id="MCFN01000018">
    <property type="protein sequence ID" value="OXB68270.1"/>
    <property type="molecule type" value="Genomic_DNA"/>
</dbReference>
<evidence type="ECO:0000256" key="6">
    <source>
        <dbReference type="ARBA" id="ARBA00023136"/>
    </source>
</evidence>
<dbReference type="AlphaFoldDB" id="A0A226NLM5"/>
<dbReference type="PANTHER" id="PTHR34093:SF1">
    <property type="entry name" value="CHLORIDE CHANNEL CLIC-LIKE PROTEIN 1"/>
    <property type="match status" value="1"/>
</dbReference>
<gene>
    <name evidence="11" type="ORF">ASZ78_016671</name>
</gene>
<evidence type="ECO:0000256" key="8">
    <source>
        <dbReference type="SAM" id="MobiDB-lite"/>
    </source>
</evidence>
<reference evidence="11 12" key="1">
    <citation type="submission" date="2016-07" db="EMBL/GenBank/DDBJ databases">
        <title>Disparate Historic Effective Population Sizes Predicted by Modern Levels of Genome Diversity for the Scaled Quail (Callipepla squamata) and the Northern Bobwhite (Colinus virginianus): Inferences from First and Second Generation Draft Genome Assemblies for Sympatric New World Quail.</title>
        <authorList>
            <person name="Oldeschulte D.L."/>
            <person name="Halley Y.A."/>
            <person name="Bhattarai E.K."/>
            <person name="Brashear W.A."/>
            <person name="Hill J."/>
            <person name="Metz R.P."/>
            <person name="Johnson C.D."/>
            <person name="Rollins D."/>
            <person name="Peterson M.J."/>
            <person name="Bickhart D.M."/>
            <person name="Decker J.E."/>
            <person name="Seabury C.M."/>
        </authorList>
    </citation>
    <scope>NUCLEOTIDE SEQUENCE [LARGE SCALE GENOMIC DNA]</scope>
    <source>
        <strain evidence="11 12">Texas</strain>
        <tissue evidence="11">Leg muscle</tissue>
    </source>
</reference>
<evidence type="ECO:0000256" key="10">
    <source>
        <dbReference type="SAM" id="SignalP"/>
    </source>
</evidence>
<dbReference type="Pfam" id="PF05934">
    <property type="entry name" value="MCLC"/>
    <property type="match status" value="2"/>
</dbReference>
<dbReference type="InterPro" id="IPR009231">
    <property type="entry name" value="Chloride_chnl_CLIC-like"/>
</dbReference>
<dbReference type="GO" id="GO:0005254">
    <property type="term" value="F:chloride channel activity"/>
    <property type="evidence" value="ECO:0007669"/>
    <property type="project" value="TreeGrafter"/>
</dbReference>
<accession>A0A226NLM5</accession>